<comment type="caution">
    <text evidence="1">The sequence shown here is derived from an EMBL/GenBank/DDBJ whole genome shotgun (WGS) entry which is preliminary data.</text>
</comment>
<dbReference type="Proteomes" id="UP000193719">
    <property type="component" value="Unassembled WGS sequence"/>
</dbReference>
<reference evidence="1 2" key="1">
    <citation type="submission" date="2016-08" db="EMBL/GenBank/DDBJ databases">
        <title>Genomes of anaerobic fungi encode conserved fungal cellulosomes for biomass hydrolysis.</title>
        <authorList>
            <consortium name="DOE Joint Genome Institute"/>
            <person name="Haitjema C.H."/>
            <person name="Gilmore S.P."/>
            <person name="Henske J.K."/>
            <person name="Solomon K.V."/>
            <person name="De Groot R."/>
            <person name="Kuo A."/>
            <person name="Mondo S.J."/>
            <person name="Salamov A.A."/>
            <person name="Labutti K."/>
            <person name="Zhao Z."/>
            <person name="Chiniquy J."/>
            <person name="Barry K."/>
            <person name="Brewer H.M."/>
            <person name="Purvine S.O."/>
            <person name="Wright A.T."/>
            <person name="Boxma B."/>
            <person name="Van Alen T."/>
            <person name="Hackstein J.H."/>
            <person name="Baker S.E."/>
            <person name="Grigoriev I.V."/>
            <person name="O'Malley M.A."/>
        </authorList>
    </citation>
    <scope>NUCLEOTIDE SEQUENCE [LARGE SCALE GENOMIC DNA]</scope>
    <source>
        <strain evidence="2">finn</strain>
    </source>
</reference>
<dbReference type="EMBL" id="MCFH01000062">
    <property type="protein sequence ID" value="ORX42638.1"/>
    <property type="molecule type" value="Genomic_DNA"/>
</dbReference>
<gene>
    <name evidence="1" type="ORF">BCR36DRAFT_374367</name>
</gene>
<evidence type="ECO:0000313" key="1">
    <source>
        <dbReference type="EMBL" id="ORX42638.1"/>
    </source>
</evidence>
<protein>
    <submittedName>
        <fullName evidence="1">Uncharacterized protein</fullName>
    </submittedName>
</protein>
<accession>A0A1Y1UWW0</accession>
<sequence>MRGFYKYPVLYLNFKDEESKDYKYTIEHLKPKLTEKNENLSQIKKYKNSVLNRIIEGRKRRYEFFIKTCLLKECEDAINQIEEKSRANDYNNFIKYGIALYKRTWDVN</sequence>
<name>A0A1Y1UWW0_9FUNG</name>
<keyword evidence="2" id="KW-1185">Reference proteome</keyword>
<proteinExistence type="predicted"/>
<dbReference type="AlphaFoldDB" id="A0A1Y1UWW0"/>
<evidence type="ECO:0000313" key="2">
    <source>
        <dbReference type="Proteomes" id="UP000193719"/>
    </source>
</evidence>
<reference evidence="1 2" key="2">
    <citation type="submission" date="2016-08" db="EMBL/GenBank/DDBJ databases">
        <title>Pervasive Adenine N6-methylation of Active Genes in Fungi.</title>
        <authorList>
            <consortium name="DOE Joint Genome Institute"/>
            <person name="Mondo S.J."/>
            <person name="Dannebaum R.O."/>
            <person name="Kuo R.C."/>
            <person name="Labutti K."/>
            <person name="Haridas S."/>
            <person name="Kuo A."/>
            <person name="Salamov A."/>
            <person name="Ahrendt S.R."/>
            <person name="Lipzen A."/>
            <person name="Sullivan W."/>
            <person name="Andreopoulos W.B."/>
            <person name="Clum A."/>
            <person name="Lindquist E."/>
            <person name="Daum C."/>
            <person name="Ramamoorthy G.K."/>
            <person name="Gryganskyi A."/>
            <person name="Culley D."/>
            <person name="Magnuson J.K."/>
            <person name="James T.Y."/>
            <person name="O'Malley M.A."/>
            <person name="Stajich J.E."/>
            <person name="Spatafora J.W."/>
            <person name="Visel A."/>
            <person name="Grigoriev I.V."/>
        </authorList>
    </citation>
    <scope>NUCLEOTIDE SEQUENCE [LARGE SCALE GENOMIC DNA]</scope>
    <source>
        <strain evidence="2">finn</strain>
    </source>
</reference>
<organism evidence="1 2">
    <name type="scientific">Piromyces finnis</name>
    <dbReference type="NCBI Taxonomy" id="1754191"/>
    <lineage>
        <taxon>Eukaryota</taxon>
        <taxon>Fungi</taxon>
        <taxon>Fungi incertae sedis</taxon>
        <taxon>Chytridiomycota</taxon>
        <taxon>Chytridiomycota incertae sedis</taxon>
        <taxon>Neocallimastigomycetes</taxon>
        <taxon>Neocallimastigales</taxon>
        <taxon>Neocallimastigaceae</taxon>
        <taxon>Piromyces</taxon>
    </lineage>
</organism>